<sequence>MNKKLIEKMMIKSFGQYQCNPISKEDEEMLIQSIQTMIGSDPDIDVYEAVEDIVYDYITGK</sequence>
<dbReference type="InterPro" id="IPR025546">
    <property type="entry name" value="YqzH"/>
</dbReference>
<protein>
    <recommendedName>
        <fullName evidence="3">YqzH-like protein</fullName>
    </recommendedName>
</protein>
<name>A0AAX2CJW1_9BACI</name>
<dbReference type="AlphaFoldDB" id="A0AAX2CJW1"/>
<evidence type="ECO:0008006" key="3">
    <source>
        <dbReference type="Google" id="ProtNLM"/>
    </source>
</evidence>
<comment type="caution">
    <text evidence="1">The sequence shown here is derived from an EMBL/GenBank/DDBJ whole genome shotgun (WGS) entry which is preliminary data.</text>
</comment>
<gene>
    <name evidence="1" type="ORF">BCB44BAC_03180</name>
</gene>
<organism evidence="1 2">
    <name type="scientific">Bacillus cytotoxicus</name>
    <dbReference type="NCBI Taxonomy" id="580165"/>
    <lineage>
        <taxon>Bacteria</taxon>
        <taxon>Bacillati</taxon>
        <taxon>Bacillota</taxon>
        <taxon>Bacilli</taxon>
        <taxon>Bacillales</taxon>
        <taxon>Bacillaceae</taxon>
        <taxon>Bacillus</taxon>
        <taxon>Bacillus cereus group</taxon>
    </lineage>
</organism>
<dbReference type="Proteomes" id="UP000242164">
    <property type="component" value="Unassembled WGS sequence"/>
</dbReference>
<evidence type="ECO:0000313" key="2">
    <source>
        <dbReference type="Proteomes" id="UP000242164"/>
    </source>
</evidence>
<dbReference type="RefSeq" id="WP_012095290.1">
    <property type="nucleotide sequence ID" value="NZ_CP024096.1"/>
</dbReference>
<accession>A0AAX2CJW1</accession>
<dbReference type="EMBL" id="FMIK01000040">
    <property type="protein sequence ID" value="SCL99508.1"/>
    <property type="molecule type" value="Genomic_DNA"/>
</dbReference>
<reference evidence="1 2" key="1">
    <citation type="submission" date="2016-08" db="EMBL/GenBank/DDBJ databases">
        <authorList>
            <person name="Loux V."/>
            <person name="Rue O."/>
        </authorList>
    </citation>
    <scope>NUCLEOTIDE SEQUENCE [LARGE SCALE GENOMIC DNA]</scope>
    <source>
        <strain evidence="1 2">AFSSA_08CEB44bac</strain>
    </source>
</reference>
<dbReference type="GeneID" id="33898085"/>
<evidence type="ECO:0000313" key="1">
    <source>
        <dbReference type="EMBL" id="SCL99508.1"/>
    </source>
</evidence>
<dbReference type="Pfam" id="PF14164">
    <property type="entry name" value="YqzH"/>
    <property type="match status" value="1"/>
</dbReference>
<proteinExistence type="predicted"/>